<dbReference type="Pfam" id="PF02721">
    <property type="entry name" value="DUF223"/>
    <property type="match status" value="1"/>
</dbReference>
<dbReference type="InterPro" id="IPR012340">
    <property type="entry name" value="NA-bd_OB-fold"/>
</dbReference>
<dbReference type="eggNOG" id="KOG0987">
    <property type="taxonomic scope" value="Eukaryota"/>
</dbReference>
<dbReference type="OMA" id="MHEGGIY"/>
<dbReference type="PANTHER" id="PTHR47165:SF4">
    <property type="entry name" value="OS03G0429900 PROTEIN"/>
    <property type="match status" value="1"/>
</dbReference>
<dbReference type="EMBL" id="KI517398">
    <property type="protein sequence ID" value="ESQ50127.1"/>
    <property type="molecule type" value="Genomic_DNA"/>
</dbReference>
<evidence type="ECO:0000313" key="3">
    <source>
        <dbReference type="Proteomes" id="UP000030689"/>
    </source>
</evidence>
<dbReference type="InterPro" id="IPR003871">
    <property type="entry name" value="RFA1B/D_OB_1st"/>
</dbReference>
<dbReference type="STRING" id="72664.V4M5A4"/>
<accession>V4M5A4</accession>
<dbReference type="CDD" id="cd04480">
    <property type="entry name" value="RPA1_DBD_A_like"/>
    <property type="match status" value="1"/>
</dbReference>
<dbReference type="Proteomes" id="UP000030689">
    <property type="component" value="Unassembled WGS sequence"/>
</dbReference>
<reference evidence="2 3" key="1">
    <citation type="journal article" date="2013" name="Front. Plant Sci.">
        <title>The Reference Genome of the Halophytic Plant Eutrema salsugineum.</title>
        <authorList>
            <person name="Yang R."/>
            <person name="Jarvis D.E."/>
            <person name="Chen H."/>
            <person name="Beilstein M.A."/>
            <person name="Grimwood J."/>
            <person name="Jenkins J."/>
            <person name="Shu S."/>
            <person name="Prochnik S."/>
            <person name="Xin M."/>
            <person name="Ma C."/>
            <person name="Schmutz J."/>
            <person name="Wing R.A."/>
            <person name="Mitchell-Olds T."/>
            <person name="Schumaker K.S."/>
            <person name="Wang X."/>
        </authorList>
    </citation>
    <scope>NUCLEOTIDE SEQUENCE [LARGE SCALE GENOMIC DNA]</scope>
</reference>
<feature type="domain" description="Replication protein A 70 kDa DNA-binding subunit B/D first OB fold" evidence="1">
    <location>
        <begin position="20"/>
        <end position="107"/>
    </location>
</feature>
<dbReference type="PANTHER" id="PTHR47165">
    <property type="entry name" value="OS03G0429900 PROTEIN"/>
    <property type="match status" value="1"/>
</dbReference>
<dbReference type="Gramene" id="ESQ50127">
    <property type="protein sequence ID" value="ESQ50127"/>
    <property type="gene ID" value="EUTSA_v10002234mg"/>
</dbReference>
<keyword evidence="3" id="KW-1185">Reference proteome</keyword>
<gene>
    <name evidence="2" type="ORF">EUTSA_v10002234mg</name>
</gene>
<name>V4M5A4_EUTSA</name>
<sequence>MGSCQKLFGDLKAGRGVQPIVARLLRFWEARNVKKGGELMGVDMLLLDEKATLIQGSISVHRLNTFKHLMHEGGIYAISGFDVTRSNPQFKLSDSNISIRFTEQTTFVEIFDPNSPIPTDMFRFRSHDELLSLANTNSDLPTDYGPDTTVQVILHQLLCTGLFIFLKNPPTHNLLIIFIDSHSNVIVTMSAFDGLASQLHQKLQSSKVDPRVLLATNVNPKFVGGLFTVPTLNA</sequence>
<protein>
    <recommendedName>
        <fullName evidence="1">Replication protein A 70 kDa DNA-binding subunit B/D first OB fold domain-containing protein</fullName>
    </recommendedName>
</protein>
<dbReference type="KEGG" id="eus:EUTSA_v10002234mg"/>
<dbReference type="Gene3D" id="2.40.50.140">
    <property type="entry name" value="Nucleic acid-binding proteins"/>
    <property type="match status" value="1"/>
</dbReference>
<proteinExistence type="predicted"/>
<dbReference type="AlphaFoldDB" id="V4M5A4"/>
<evidence type="ECO:0000259" key="1">
    <source>
        <dbReference type="Pfam" id="PF02721"/>
    </source>
</evidence>
<evidence type="ECO:0000313" key="2">
    <source>
        <dbReference type="EMBL" id="ESQ50127.1"/>
    </source>
</evidence>
<organism evidence="2 3">
    <name type="scientific">Eutrema salsugineum</name>
    <name type="common">Saltwater cress</name>
    <name type="synonym">Sisymbrium salsugineum</name>
    <dbReference type="NCBI Taxonomy" id="72664"/>
    <lineage>
        <taxon>Eukaryota</taxon>
        <taxon>Viridiplantae</taxon>
        <taxon>Streptophyta</taxon>
        <taxon>Embryophyta</taxon>
        <taxon>Tracheophyta</taxon>
        <taxon>Spermatophyta</taxon>
        <taxon>Magnoliopsida</taxon>
        <taxon>eudicotyledons</taxon>
        <taxon>Gunneridae</taxon>
        <taxon>Pentapetalae</taxon>
        <taxon>rosids</taxon>
        <taxon>malvids</taxon>
        <taxon>Brassicales</taxon>
        <taxon>Brassicaceae</taxon>
        <taxon>Eutremeae</taxon>
        <taxon>Eutrema</taxon>
    </lineage>
</organism>
<dbReference type="SUPFAM" id="SSF50249">
    <property type="entry name" value="Nucleic acid-binding proteins"/>
    <property type="match status" value="1"/>
</dbReference>